<dbReference type="GeneID" id="87953509"/>
<dbReference type="Gene3D" id="3.50.50.60">
    <property type="entry name" value="FAD/NAD(P)-binding domain"/>
    <property type="match status" value="1"/>
</dbReference>
<reference evidence="7 8" key="1">
    <citation type="submission" date="2024-01" db="EMBL/GenBank/DDBJ databases">
        <title>Comparative genomics of Cryptococcus and Kwoniella reveals pathogenesis evolution and contrasting modes of karyotype evolution via chromosome fusion or intercentromeric recombination.</title>
        <authorList>
            <person name="Coelho M.A."/>
            <person name="David-Palma M."/>
            <person name="Shea T."/>
            <person name="Bowers K."/>
            <person name="McGinley-Smith S."/>
            <person name="Mohammad A.W."/>
            <person name="Gnirke A."/>
            <person name="Yurkov A.M."/>
            <person name="Nowrousian M."/>
            <person name="Sun S."/>
            <person name="Cuomo C.A."/>
            <person name="Heitman J."/>
        </authorList>
    </citation>
    <scope>NUCLEOTIDE SEQUENCE [LARGE SCALE GENOMIC DNA]</scope>
    <source>
        <strain evidence="7">CBS 11374</strain>
    </source>
</reference>
<feature type="domain" description="FAD-binding" evidence="6">
    <location>
        <begin position="10"/>
        <end position="188"/>
    </location>
</feature>
<evidence type="ECO:0000256" key="2">
    <source>
        <dbReference type="ARBA" id="ARBA00022630"/>
    </source>
</evidence>
<evidence type="ECO:0000256" key="3">
    <source>
        <dbReference type="ARBA" id="ARBA00022827"/>
    </source>
</evidence>
<sequence>MAPTLAQELRIHIIGGGMGGMGSALALAKQGYTDIHVWESAREIGEVGAGINITPNLSRILDGWGVLHIAKDEAVALDGASVLNCAKDEVLTSVNFDYIEKEFGYPFFVVHRSALQKCLVTGAKESGRVKLHLGKLVKEWDFDNNRFSVVDRSADGEIQWIDADVILAADGVKSKARTAMLARKGEEDHVQDTGQAAYRIIVKRSMINEDPDLVPFFTGSHSYRWIGEKRHIIVGFNALRGDLTT</sequence>
<evidence type="ECO:0000256" key="5">
    <source>
        <dbReference type="ARBA" id="ARBA00023033"/>
    </source>
</evidence>
<dbReference type="PANTHER" id="PTHR13789">
    <property type="entry name" value="MONOOXYGENASE"/>
    <property type="match status" value="1"/>
</dbReference>
<keyword evidence="3" id="KW-0274">FAD</keyword>
<keyword evidence="8" id="KW-1185">Reference proteome</keyword>
<organism evidence="7 8">
    <name type="scientific">Kwoniella shivajii</name>
    <dbReference type="NCBI Taxonomy" id="564305"/>
    <lineage>
        <taxon>Eukaryota</taxon>
        <taxon>Fungi</taxon>
        <taxon>Dikarya</taxon>
        <taxon>Basidiomycota</taxon>
        <taxon>Agaricomycotina</taxon>
        <taxon>Tremellomycetes</taxon>
        <taxon>Tremellales</taxon>
        <taxon>Cryptococcaceae</taxon>
        <taxon>Kwoniella</taxon>
    </lineage>
</organism>
<evidence type="ECO:0000256" key="4">
    <source>
        <dbReference type="ARBA" id="ARBA00023002"/>
    </source>
</evidence>
<comment type="similarity">
    <text evidence="1">Belongs to the paxM FAD-dependent monooxygenase family.</text>
</comment>
<keyword evidence="5" id="KW-0503">Monooxygenase</keyword>
<protein>
    <recommendedName>
        <fullName evidence="6">FAD-binding domain-containing protein</fullName>
    </recommendedName>
</protein>
<dbReference type="InterPro" id="IPR002938">
    <property type="entry name" value="FAD-bd"/>
</dbReference>
<dbReference type="RefSeq" id="XP_062789186.1">
    <property type="nucleotide sequence ID" value="XM_062933135.1"/>
</dbReference>
<evidence type="ECO:0000313" key="7">
    <source>
        <dbReference type="EMBL" id="WRT64446.1"/>
    </source>
</evidence>
<dbReference type="PRINTS" id="PR00420">
    <property type="entry name" value="RNGMNOXGNASE"/>
</dbReference>
<proteinExistence type="inferred from homology"/>
<dbReference type="EMBL" id="CP141881">
    <property type="protein sequence ID" value="WRT64446.1"/>
    <property type="molecule type" value="Genomic_DNA"/>
</dbReference>
<dbReference type="Proteomes" id="UP001329825">
    <property type="component" value="Chromosome 1"/>
</dbReference>
<dbReference type="Pfam" id="PF01494">
    <property type="entry name" value="FAD_binding_3"/>
    <property type="match status" value="1"/>
</dbReference>
<keyword evidence="4" id="KW-0560">Oxidoreductase</keyword>
<dbReference type="InterPro" id="IPR050493">
    <property type="entry name" value="FAD-dep_Monooxygenase_BioMet"/>
</dbReference>
<dbReference type="PANTHER" id="PTHR13789:SF147">
    <property type="entry name" value="PUTATIVE (AFU_ORTHOLOGUE AFUA_2G01950)-RELATED"/>
    <property type="match status" value="1"/>
</dbReference>
<name>A0ABZ1CUT9_9TREE</name>
<dbReference type="InterPro" id="IPR036188">
    <property type="entry name" value="FAD/NAD-bd_sf"/>
</dbReference>
<gene>
    <name evidence="7" type="ORF">IL334_001378</name>
</gene>
<dbReference type="SUPFAM" id="SSF51905">
    <property type="entry name" value="FAD/NAD(P)-binding domain"/>
    <property type="match status" value="1"/>
</dbReference>
<evidence type="ECO:0000259" key="6">
    <source>
        <dbReference type="Pfam" id="PF01494"/>
    </source>
</evidence>
<accession>A0ABZ1CUT9</accession>
<evidence type="ECO:0000313" key="8">
    <source>
        <dbReference type="Proteomes" id="UP001329825"/>
    </source>
</evidence>
<evidence type="ECO:0000256" key="1">
    <source>
        <dbReference type="ARBA" id="ARBA00007992"/>
    </source>
</evidence>
<keyword evidence="2" id="KW-0285">Flavoprotein</keyword>